<name>A0A3P6PXP3_DIBLA</name>
<reference evidence="3 4" key="1">
    <citation type="submission" date="2018-11" db="EMBL/GenBank/DDBJ databases">
        <authorList>
            <consortium name="Pathogen Informatics"/>
        </authorList>
    </citation>
    <scope>NUCLEOTIDE SEQUENCE [LARGE SCALE GENOMIC DNA]</scope>
</reference>
<dbReference type="GO" id="GO:0005829">
    <property type="term" value="C:cytosol"/>
    <property type="evidence" value="ECO:0007669"/>
    <property type="project" value="UniProtKB-SubCell"/>
</dbReference>
<dbReference type="Pfam" id="PF03644">
    <property type="entry name" value="Glyco_hydro_85"/>
    <property type="match status" value="1"/>
</dbReference>
<gene>
    <name evidence="3" type="ORF">DILT_LOCUS610</name>
</gene>
<evidence type="ECO:0000313" key="4">
    <source>
        <dbReference type="Proteomes" id="UP000281553"/>
    </source>
</evidence>
<feature type="transmembrane region" description="Helical" evidence="1">
    <location>
        <begin position="150"/>
        <end position="175"/>
    </location>
</feature>
<dbReference type="EMBL" id="UYRU01002743">
    <property type="protein sequence ID" value="VDK34673.1"/>
    <property type="molecule type" value="Genomic_DNA"/>
</dbReference>
<dbReference type="AlphaFoldDB" id="A0A3P6PXP3"/>
<protein>
    <recommendedName>
        <fullName evidence="2">Cytosolic endo-beta-N-acetylglucosaminidase TIM barrel domain-containing protein</fullName>
    </recommendedName>
</protein>
<keyword evidence="1" id="KW-1133">Transmembrane helix</keyword>
<feature type="domain" description="Cytosolic endo-beta-N-acetylglucosaminidase TIM barrel" evidence="2">
    <location>
        <begin position="59"/>
        <end position="106"/>
    </location>
</feature>
<dbReference type="InterPro" id="IPR032979">
    <property type="entry name" value="ENGase"/>
</dbReference>
<evidence type="ECO:0000259" key="2">
    <source>
        <dbReference type="Pfam" id="PF03644"/>
    </source>
</evidence>
<dbReference type="GO" id="GO:0033925">
    <property type="term" value="F:mannosyl-glycoprotein endo-beta-N-acetylglucosaminidase activity"/>
    <property type="evidence" value="ECO:0007669"/>
    <property type="project" value="UniProtKB-EC"/>
</dbReference>
<dbReference type="PANTHER" id="PTHR13246:SF1">
    <property type="entry name" value="CYTOSOLIC ENDO-BETA-N-ACETYLGLUCOSAMINIDASE"/>
    <property type="match status" value="1"/>
</dbReference>
<sequence length="177" mass="20407">MFHEVLRDFIDVPINSLEQLKSWTPPLHADETIYQSTFYRGLDLPKVMFCHDMAGGYLEFDRTIKPTAEFPSFRYVHWHLIDVFVYFSHQNITIPPIGWINVAHRYRLVFIIGATLSVIINIGNHAAMTIATAGLFEGWLINMEIEFPKVYLIVFSTISHISYILSPIVLSYTLAVN</sequence>
<organism evidence="3 4">
    <name type="scientific">Dibothriocephalus latus</name>
    <name type="common">Fish tapeworm</name>
    <name type="synonym">Diphyllobothrium latum</name>
    <dbReference type="NCBI Taxonomy" id="60516"/>
    <lineage>
        <taxon>Eukaryota</taxon>
        <taxon>Metazoa</taxon>
        <taxon>Spiralia</taxon>
        <taxon>Lophotrochozoa</taxon>
        <taxon>Platyhelminthes</taxon>
        <taxon>Cestoda</taxon>
        <taxon>Eucestoda</taxon>
        <taxon>Diphyllobothriidea</taxon>
        <taxon>Diphyllobothriidae</taxon>
        <taxon>Dibothriocephalus</taxon>
    </lineage>
</organism>
<dbReference type="Proteomes" id="UP000281553">
    <property type="component" value="Unassembled WGS sequence"/>
</dbReference>
<feature type="transmembrane region" description="Helical" evidence="1">
    <location>
        <begin position="108"/>
        <end position="130"/>
    </location>
</feature>
<evidence type="ECO:0000256" key="1">
    <source>
        <dbReference type="SAM" id="Phobius"/>
    </source>
</evidence>
<evidence type="ECO:0000313" key="3">
    <source>
        <dbReference type="EMBL" id="VDK34673.1"/>
    </source>
</evidence>
<dbReference type="Gene3D" id="3.20.20.80">
    <property type="entry name" value="Glycosidases"/>
    <property type="match status" value="1"/>
</dbReference>
<proteinExistence type="predicted"/>
<dbReference type="OrthoDB" id="284473at2759"/>
<keyword evidence="1" id="KW-0812">Transmembrane</keyword>
<dbReference type="InterPro" id="IPR005201">
    <property type="entry name" value="TIM_ENGase"/>
</dbReference>
<dbReference type="PANTHER" id="PTHR13246">
    <property type="entry name" value="ENDO BETA N-ACETYLGLUCOSAMINIDASE"/>
    <property type="match status" value="1"/>
</dbReference>
<accession>A0A3P6PXP3</accession>
<keyword evidence="4" id="KW-1185">Reference proteome</keyword>
<keyword evidence="1" id="KW-0472">Membrane</keyword>